<dbReference type="AlphaFoldDB" id="A0A1I1Q1Y8"/>
<evidence type="ECO:0000256" key="2">
    <source>
        <dbReference type="ARBA" id="ARBA00009035"/>
    </source>
</evidence>
<dbReference type="PANTHER" id="PTHR38772">
    <property type="match status" value="1"/>
</dbReference>
<gene>
    <name evidence="4" type="ORF">SAMN02745724_03614</name>
</gene>
<dbReference type="RefSeq" id="WP_091987713.1">
    <property type="nucleotide sequence ID" value="NZ_FOLO01000035.1"/>
</dbReference>
<organism evidence="4 5">
    <name type="scientific">Pseudoalteromonas denitrificans DSM 6059</name>
    <dbReference type="NCBI Taxonomy" id="1123010"/>
    <lineage>
        <taxon>Bacteria</taxon>
        <taxon>Pseudomonadati</taxon>
        <taxon>Pseudomonadota</taxon>
        <taxon>Gammaproteobacteria</taxon>
        <taxon>Alteromonadales</taxon>
        <taxon>Pseudoalteromonadaceae</taxon>
        <taxon>Pseudoalteromonas</taxon>
    </lineage>
</organism>
<protein>
    <submittedName>
        <fullName evidence="4">Nucleoid-associated protein</fullName>
    </submittedName>
</protein>
<dbReference type="PANTHER" id="PTHR38772:SF1">
    <property type="entry name" value="NUCLEOID-ASSOCIATED PROTEIN YEJK"/>
    <property type="match status" value="1"/>
</dbReference>
<dbReference type="Pfam" id="PF04245">
    <property type="entry name" value="NA37"/>
    <property type="match status" value="1"/>
</dbReference>
<dbReference type="Proteomes" id="UP000198862">
    <property type="component" value="Unassembled WGS sequence"/>
</dbReference>
<dbReference type="GO" id="GO:0003690">
    <property type="term" value="F:double-stranded DNA binding"/>
    <property type="evidence" value="ECO:0007669"/>
    <property type="project" value="TreeGrafter"/>
</dbReference>
<sequence length="337" mass="38612">MTTEVQKLVVHYVDKKDEKIEIHLRNDEMIVNDKVNIFIEQLHHAYNGKPGKGFCGFSGDKNATVATAMQSYRMGELHFWNMTEQATEILKEELNKYAFNETGYLIFCHYQYVATDYMLIAMVNIKDHYSITSELDLAASRHLDISRMQLAARIDLQQWSADPESNRYISFIKGRAGRKVADFFLDFLGCDEGIDAKQQSTVMLEAVEDYLSEQEYDKQEKTDLRKQVFDYCTDCVSTGSDAQVNTLSDTISKGDGVDFDTFYKEQSYELEESFPVDKKTVTSMVKFSGMGAGVSVSFERKHLGERIHYNEHSDTLTIQGVPPNLKDQLLKYLSENN</sequence>
<accession>A0A1I1Q1Y8</accession>
<dbReference type="GO" id="GO:0003727">
    <property type="term" value="F:single-stranded RNA binding"/>
    <property type="evidence" value="ECO:0007669"/>
    <property type="project" value="TreeGrafter"/>
</dbReference>
<dbReference type="STRING" id="1123010.SAMN02745724_03614"/>
<name>A0A1I1Q1Y8_9GAMM</name>
<evidence type="ECO:0000256" key="1">
    <source>
        <dbReference type="ARBA" id="ARBA00004453"/>
    </source>
</evidence>
<keyword evidence="3" id="KW-0963">Cytoplasm</keyword>
<dbReference type="NCBIfam" id="NF001557">
    <property type="entry name" value="PRK00378.1"/>
    <property type="match status" value="1"/>
</dbReference>
<dbReference type="EMBL" id="FOLO01000035">
    <property type="protein sequence ID" value="SFD13878.1"/>
    <property type="molecule type" value="Genomic_DNA"/>
</dbReference>
<evidence type="ECO:0000256" key="3">
    <source>
        <dbReference type="ARBA" id="ARBA00022490"/>
    </source>
</evidence>
<reference evidence="4 5" key="1">
    <citation type="submission" date="2016-10" db="EMBL/GenBank/DDBJ databases">
        <authorList>
            <person name="de Groot N.N."/>
        </authorList>
    </citation>
    <scope>NUCLEOTIDE SEQUENCE [LARGE SCALE GENOMIC DNA]</scope>
    <source>
        <strain evidence="4 5">DSM 6059</strain>
    </source>
</reference>
<comment type="similarity">
    <text evidence="2">Belongs to the YejK family.</text>
</comment>
<comment type="subcellular location">
    <subcellularLocation>
        <location evidence="1">Cytoplasm</location>
        <location evidence="1">Nucleoid</location>
    </subcellularLocation>
</comment>
<proteinExistence type="inferred from homology"/>
<evidence type="ECO:0000313" key="4">
    <source>
        <dbReference type="EMBL" id="SFD13878.1"/>
    </source>
</evidence>
<dbReference type="OrthoDB" id="9131762at2"/>
<evidence type="ECO:0000313" key="5">
    <source>
        <dbReference type="Proteomes" id="UP000198862"/>
    </source>
</evidence>
<dbReference type="InterPro" id="IPR007358">
    <property type="entry name" value="Nucleoid_associated_NdpA"/>
</dbReference>
<keyword evidence="5" id="KW-1185">Reference proteome</keyword>
<dbReference type="GO" id="GO:0043590">
    <property type="term" value="C:bacterial nucleoid"/>
    <property type="evidence" value="ECO:0007669"/>
    <property type="project" value="TreeGrafter"/>
</dbReference>